<dbReference type="Gramene" id="A06p10960.2_BraZ1">
    <property type="protein sequence ID" value="A06p10960.2_BraZ1.CDS.1"/>
    <property type="gene ID" value="A06g10960.2_BraZ1"/>
</dbReference>
<dbReference type="Proteomes" id="UP000694005">
    <property type="component" value="Chromosome A10"/>
</dbReference>
<gene>
    <name evidence="1" type="ORF">BRAPAZ1V2_A06P10960.2</name>
    <name evidence="2" type="ORF">BRAPAZ1V2_A10P24370.2</name>
</gene>
<sequence>LSPWYFSSKPQWLARDFAPNHRKILVFSVTLQRPPQRLALFTVEAISNSRAILLRESVMARSIPSSNCCCTVTDLPFSALKPSSDLFLW</sequence>
<dbReference type="EMBL" id="LS974626">
    <property type="protein sequence ID" value="CAG7911191.1"/>
    <property type="molecule type" value="Genomic_DNA"/>
</dbReference>
<evidence type="ECO:0000313" key="3">
    <source>
        <dbReference type="Proteomes" id="UP000694005"/>
    </source>
</evidence>
<dbReference type="Proteomes" id="UP000694005">
    <property type="component" value="Chromosome A06"/>
</dbReference>
<feature type="non-terminal residue" evidence="2">
    <location>
        <position position="1"/>
    </location>
</feature>
<reference evidence="2 3" key="1">
    <citation type="submission" date="2021-07" db="EMBL/GenBank/DDBJ databases">
        <authorList>
            <consortium name="Genoscope - CEA"/>
            <person name="William W."/>
        </authorList>
    </citation>
    <scope>NUCLEOTIDE SEQUENCE [LARGE SCALE GENOMIC DNA]</scope>
</reference>
<proteinExistence type="predicted"/>
<organism evidence="2 3">
    <name type="scientific">Brassica campestris</name>
    <name type="common">Field mustard</name>
    <dbReference type="NCBI Taxonomy" id="3711"/>
    <lineage>
        <taxon>Eukaryota</taxon>
        <taxon>Viridiplantae</taxon>
        <taxon>Streptophyta</taxon>
        <taxon>Embryophyta</taxon>
        <taxon>Tracheophyta</taxon>
        <taxon>Spermatophyta</taxon>
        <taxon>Magnoliopsida</taxon>
        <taxon>eudicotyledons</taxon>
        <taxon>Gunneridae</taxon>
        <taxon>Pentapetalae</taxon>
        <taxon>rosids</taxon>
        <taxon>malvids</taxon>
        <taxon>Brassicales</taxon>
        <taxon>Brassicaceae</taxon>
        <taxon>Brassiceae</taxon>
        <taxon>Brassica</taxon>
    </lineage>
</organism>
<protein>
    <submittedName>
        <fullName evidence="1 2">Uncharacterized protein</fullName>
    </submittedName>
</protein>
<accession>A0A8D9I405</accession>
<evidence type="ECO:0000313" key="1">
    <source>
        <dbReference type="EMBL" id="CAG7868856.1"/>
    </source>
</evidence>
<dbReference type="AlphaFoldDB" id="A0A8D9I405"/>
<evidence type="ECO:0000313" key="2">
    <source>
        <dbReference type="EMBL" id="CAG7911191.1"/>
    </source>
</evidence>
<name>A0A8D9I405_BRACM</name>
<dbReference type="EMBL" id="LS974622">
    <property type="protein sequence ID" value="CAG7868856.1"/>
    <property type="molecule type" value="Genomic_DNA"/>
</dbReference>
<dbReference type="Gramene" id="A10p24370.2_BraZ1">
    <property type="protein sequence ID" value="A10p24370.2_BraZ1.CDS.1"/>
    <property type="gene ID" value="A10g24370.2_BraZ1"/>
</dbReference>